<feature type="compositionally biased region" description="Basic and acidic residues" evidence="1">
    <location>
        <begin position="34"/>
        <end position="54"/>
    </location>
</feature>
<comment type="caution">
    <text evidence="2">The sequence shown here is derived from an EMBL/GenBank/DDBJ whole genome shotgun (WGS) entry which is preliminary data.</text>
</comment>
<gene>
    <name evidence="2" type="ORF">J21TS3_39970</name>
</gene>
<protein>
    <submittedName>
        <fullName evidence="2">Uncharacterized protein</fullName>
    </submittedName>
</protein>
<keyword evidence="3" id="KW-1185">Reference proteome</keyword>
<reference evidence="2 3" key="1">
    <citation type="submission" date="2021-03" db="EMBL/GenBank/DDBJ databases">
        <title>Antimicrobial resistance genes in bacteria isolated from Japanese honey, and their potential for conferring macrolide and lincosamide resistance in the American foulbrood pathogen Paenibacillus larvae.</title>
        <authorList>
            <person name="Okamoto M."/>
            <person name="Kumagai M."/>
            <person name="Kanamori H."/>
            <person name="Takamatsu D."/>
        </authorList>
    </citation>
    <scope>NUCLEOTIDE SEQUENCE [LARGE SCALE GENOMIC DNA]</scope>
    <source>
        <strain evidence="2 3">J21TS3</strain>
    </source>
</reference>
<organism evidence="2 3">
    <name type="scientific">Paenibacillus cookii</name>
    <dbReference type="NCBI Taxonomy" id="157839"/>
    <lineage>
        <taxon>Bacteria</taxon>
        <taxon>Bacillati</taxon>
        <taxon>Bacillota</taxon>
        <taxon>Bacilli</taxon>
        <taxon>Bacillales</taxon>
        <taxon>Paenibacillaceae</taxon>
        <taxon>Paenibacillus</taxon>
    </lineage>
</organism>
<proteinExistence type="predicted"/>
<evidence type="ECO:0000313" key="2">
    <source>
        <dbReference type="EMBL" id="GIO69176.1"/>
    </source>
</evidence>
<dbReference type="EMBL" id="BORW01000027">
    <property type="protein sequence ID" value="GIO69176.1"/>
    <property type="molecule type" value="Genomic_DNA"/>
</dbReference>
<sequence length="60" mass="7038">MPPKQPRAKWNKRLLLPNERFVRKPAEAAGFFRDPSDIEGARAPEESRDEHEQNKPVSRR</sequence>
<feature type="region of interest" description="Disordered" evidence="1">
    <location>
        <begin position="26"/>
        <end position="60"/>
    </location>
</feature>
<dbReference type="Proteomes" id="UP000680638">
    <property type="component" value="Unassembled WGS sequence"/>
</dbReference>
<name>A0ABQ4M0W1_9BACL</name>
<evidence type="ECO:0000313" key="3">
    <source>
        <dbReference type="Proteomes" id="UP000680638"/>
    </source>
</evidence>
<evidence type="ECO:0000256" key="1">
    <source>
        <dbReference type="SAM" id="MobiDB-lite"/>
    </source>
</evidence>
<accession>A0ABQ4M0W1</accession>